<evidence type="ECO:0000256" key="1">
    <source>
        <dbReference type="SAM" id="MobiDB-lite"/>
    </source>
</evidence>
<feature type="compositionally biased region" description="Polar residues" evidence="1">
    <location>
        <begin position="1061"/>
        <end position="1072"/>
    </location>
</feature>
<reference evidence="2" key="1">
    <citation type="submission" date="2014-05" db="EMBL/GenBank/DDBJ databases">
        <authorList>
            <person name="Chronopoulou M."/>
        </authorList>
    </citation>
    <scope>NUCLEOTIDE SEQUENCE</scope>
    <source>
        <tissue evidence="2">Whole organism</tissue>
    </source>
</reference>
<accession>A0A0K2TFL4</accession>
<protein>
    <submittedName>
        <fullName evidence="2">Uncharacterized protein</fullName>
    </submittedName>
</protein>
<feature type="region of interest" description="Disordered" evidence="1">
    <location>
        <begin position="883"/>
        <end position="910"/>
    </location>
</feature>
<feature type="region of interest" description="Disordered" evidence="1">
    <location>
        <begin position="1043"/>
        <end position="1099"/>
    </location>
</feature>
<name>A0A0K2TFL4_LEPSM</name>
<feature type="region of interest" description="Disordered" evidence="1">
    <location>
        <begin position="1"/>
        <end position="27"/>
    </location>
</feature>
<evidence type="ECO:0000313" key="2">
    <source>
        <dbReference type="EMBL" id="CDW24819.1"/>
    </source>
</evidence>
<feature type="compositionally biased region" description="Low complexity" evidence="1">
    <location>
        <begin position="886"/>
        <end position="900"/>
    </location>
</feature>
<dbReference type="EMBL" id="HACA01007458">
    <property type="protein sequence ID" value="CDW24819.1"/>
    <property type="molecule type" value="Transcribed_RNA"/>
</dbReference>
<feature type="non-terminal residue" evidence="2">
    <location>
        <position position="1302"/>
    </location>
</feature>
<feature type="compositionally biased region" description="Acidic residues" evidence="1">
    <location>
        <begin position="620"/>
        <end position="630"/>
    </location>
</feature>
<sequence>KKDEEKRRIVKKKEKKMASSSSISSESDENNAFKTAWEVMFDKCISGPNDEKMGLLVRLWKSLEKEINCGRGRKKHHRDCLNNLLRLTLSRAIECDWPMDSTETDMIYSSLEVLGSIASGLKEAKAIEHVKISVKTPWNNDKMVAFMADSAKDKGITTEMLINFMNQDGLDICSRRLEVLRETGYDKVVFNVANYYVKSLRVPSFMASLVDSTHFSDVVNIFVIWITLSFKLKDTGYLYSTLKSVPFSVVYETLHRLRVQLNNSKDESVSNDTSLVKVFDRAYHDVLICAMDDLFTRKKPPGLVSKFGDGVSSLWVEHFQNDITEIKKETDIYVKDSTNSELMYSLGSQLFEKIGKSVLEISLTLIITGIIADLNSHHESAEEIDSKNRRLSRSFILLSKMISHNLTFRRECILTAFSVYPSQKLMDDIISLAKESGFCGTGETNEENTTVDTNSSCVPSVPLRELIDRFDDMSQDLISSLEKGDYNKASGHAFKSIADKKNRNLDGLLLIQGELLTRSANYNPTDIPVKSLTPGELGLDSDLTSDLVSVVNSPRWHLLSWVMEWPQLHEQCLKLLRNPSIKDSVKDLKYLVIDYTQFDDWSSDEEISAMAGVEPGFENWEEVDTNDPEQIDEKGLSKEDEESLSLNKALEGPDGIKKEFVPNSVDDSSASDSKRPKIGAPSPEDIQTLINTVPGLLKPEPDLIAPKEPIEMDVRIVQLTRMGPVVNTTSTPVVHLSSSHSASIIEEEPTAEVIVESSSSTESSVDSIANSLISRIQTPVISVPEKQSVIPPRTNIIKIITPNSVNHGSGEIVIKKIQEQTPTPENGGQFDLIRQLNLARSQGLVILQQWGDKQVLVHKATGRWIMRQGNRLVTVPPQALGINTTAAASPSPSVSSSSGSHDMEDDDVVEEKEDEVKNNTMRQLAEFDSILESKFNNVPKPTRVIASSSSSSNNPTYVILRSTHQSITTNTASASVISGTQISKKSTVVSVSPQTLTNPSTSKVTTAHGGVIVHNKAGPSSKPQEDPVTLKRIQQILDDYNEQIRKSPDLQNRPAPRRRTLSTQQSETNLASSPPPTPPVINAMTPEPPPPKQRKVTDSSCNNKLLNEVLESGQFTSGSNVPRAIVRQVVVPSSIAASLQSSKKQLVFLSGNKKIVALKPLIIQQGGVKQAVSLASGVGGSGLKTIIFHQGGVVSNNNNHHHIATTTTNSGLGYAVSCHLDDNKGFKRSLEEDEDDSIHHIGGMHEMLTPPPSSSSLSPTMLSPPSTILDRPSSPPGFGIPMEMTPGQIMEAEISANISDNP</sequence>
<dbReference type="OrthoDB" id="6427254at2759"/>
<organism evidence="2">
    <name type="scientific">Lepeophtheirus salmonis</name>
    <name type="common">Salmon louse</name>
    <name type="synonym">Caligus salmonis</name>
    <dbReference type="NCBI Taxonomy" id="72036"/>
    <lineage>
        <taxon>Eukaryota</taxon>
        <taxon>Metazoa</taxon>
        <taxon>Ecdysozoa</taxon>
        <taxon>Arthropoda</taxon>
        <taxon>Crustacea</taxon>
        <taxon>Multicrustacea</taxon>
        <taxon>Hexanauplia</taxon>
        <taxon>Copepoda</taxon>
        <taxon>Siphonostomatoida</taxon>
        <taxon>Caligidae</taxon>
        <taxon>Lepeophtheirus</taxon>
    </lineage>
</organism>
<proteinExistence type="predicted"/>
<feature type="region of interest" description="Disordered" evidence="1">
    <location>
        <begin position="620"/>
        <end position="685"/>
    </location>
</feature>
<feature type="non-terminal residue" evidence="2">
    <location>
        <position position="1"/>
    </location>
</feature>